<dbReference type="InterPro" id="IPR050216">
    <property type="entry name" value="LRR_domain-containing"/>
</dbReference>
<feature type="compositionally biased region" description="Polar residues" evidence="3">
    <location>
        <begin position="37"/>
        <end position="47"/>
    </location>
</feature>
<dbReference type="SMART" id="SM00364">
    <property type="entry name" value="LRR_BAC"/>
    <property type="match status" value="4"/>
</dbReference>
<feature type="region of interest" description="Disordered" evidence="3">
    <location>
        <begin position="37"/>
        <end position="56"/>
    </location>
</feature>
<evidence type="ECO:0000256" key="2">
    <source>
        <dbReference type="ARBA" id="ARBA00022737"/>
    </source>
</evidence>
<dbReference type="GO" id="GO:0005737">
    <property type="term" value="C:cytoplasm"/>
    <property type="evidence" value="ECO:0007669"/>
    <property type="project" value="TreeGrafter"/>
</dbReference>
<dbReference type="Gene3D" id="3.80.10.10">
    <property type="entry name" value="Ribonuclease Inhibitor"/>
    <property type="match status" value="1"/>
</dbReference>
<accession>A0A8J2SNR9</accession>
<dbReference type="InterPro" id="IPR032675">
    <property type="entry name" value="LRR_dom_sf"/>
</dbReference>
<feature type="compositionally biased region" description="Acidic residues" evidence="3">
    <location>
        <begin position="198"/>
        <end position="210"/>
    </location>
</feature>
<gene>
    <name evidence="4" type="ORF">PECAL_3P04830</name>
</gene>
<dbReference type="PANTHER" id="PTHR48051">
    <property type="match status" value="1"/>
</dbReference>
<comment type="caution">
    <text evidence="4">The sequence shown here is derived from an EMBL/GenBank/DDBJ whole genome shotgun (WGS) entry which is preliminary data.</text>
</comment>
<keyword evidence="5" id="KW-1185">Reference proteome</keyword>
<name>A0A8J2SNR9_9STRA</name>
<organism evidence="4 5">
    <name type="scientific">Pelagomonas calceolata</name>
    <dbReference type="NCBI Taxonomy" id="35677"/>
    <lineage>
        <taxon>Eukaryota</taxon>
        <taxon>Sar</taxon>
        <taxon>Stramenopiles</taxon>
        <taxon>Ochrophyta</taxon>
        <taxon>Pelagophyceae</taxon>
        <taxon>Pelagomonadales</taxon>
        <taxon>Pelagomonadaceae</taxon>
        <taxon>Pelagomonas</taxon>
    </lineage>
</organism>
<feature type="non-terminal residue" evidence="4">
    <location>
        <position position="1"/>
    </location>
</feature>
<dbReference type="Proteomes" id="UP000789595">
    <property type="component" value="Unassembled WGS sequence"/>
</dbReference>
<feature type="region of interest" description="Disordered" evidence="3">
    <location>
        <begin position="198"/>
        <end position="268"/>
    </location>
</feature>
<proteinExistence type="predicted"/>
<protein>
    <submittedName>
        <fullName evidence="4">Uncharacterized protein</fullName>
    </submittedName>
</protein>
<evidence type="ECO:0000313" key="5">
    <source>
        <dbReference type="Proteomes" id="UP000789595"/>
    </source>
</evidence>
<evidence type="ECO:0000256" key="3">
    <source>
        <dbReference type="SAM" id="MobiDB-lite"/>
    </source>
</evidence>
<feature type="compositionally biased region" description="Basic and acidic residues" evidence="3">
    <location>
        <begin position="249"/>
        <end position="262"/>
    </location>
</feature>
<keyword evidence="2" id="KW-0677">Repeat</keyword>
<dbReference type="SUPFAM" id="SSF48403">
    <property type="entry name" value="Ankyrin repeat"/>
    <property type="match status" value="1"/>
</dbReference>
<dbReference type="OrthoDB" id="271226at2759"/>
<evidence type="ECO:0000313" key="4">
    <source>
        <dbReference type="EMBL" id="CAH0370587.1"/>
    </source>
</evidence>
<dbReference type="EMBL" id="CAKKNE010000003">
    <property type="protein sequence ID" value="CAH0370587.1"/>
    <property type="molecule type" value="Genomic_DNA"/>
</dbReference>
<dbReference type="Gene3D" id="1.25.40.20">
    <property type="entry name" value="Ankyrin repeat-containing domain"/>
    <property type="match status" value="1"/>
</dbReference>
<reference evidence="4" key="1">
    <citation type="submission" date="2021-11" db="EMBL/GenBank/DDBJ databases">
        <authorList>
            <consortium name="Genoscope - CEA"/>
            <person name="William W."/>
        </authorList>
    </citation>
    <scope>NUCLEOTIDE SEQUENCE</scope>
</reference>
<sequence>LASPDNQGVTAATFVQHTHRHAAKQQRSDRFVQRTSACRNSDAQTAKTMGRQGGGGDKKAQLFGAILNQKLPTVRWGLANAGVAPATRDDEGKTTFMIACAAGRDKSLGEMIRWYERRLAQLRECLELTDDDTGETCFHMAAQAPNGQKCVSQLLDAWLSVDKQRKDAGIKKKDHKGRTVYDVATPKAKAIIDEWMVEPETESEDEEELVDGLTKTQRSKLKKRELEAKERAGSVMPPPPPSQEEEEQGVERGEFKEGRPDETWPEVGKWAQSVRDLKPICELTISRESDDDLPLLPCAGPDEPQTVVDPALYWCDTVNRLSLKLGPRLTYLSPTGLARMSNLTHLIVPGHALTALPDSIGSLPLKSLDASRNKLEALPSSMPVKIEAVDVSGNQLTSIQSLDKCVDLVTLQFDANQVTSIELPFASFKRLVTLSCGSNLLTELPDAIGDAAKLEALTVNENKELTSLPATLAKCKKLKSIKCDGCPIKDNKVLGYISKGEYKQLGKYLEKTAKSGGRGGGKGKKKK</sequence>
<dbReference type="InterPro" id="IPR036770">
    <property type="entry name" value="Ankyrin_rpt-contain_sf"/>
</dbReference>
<keyword evidence="1" id="KW-0433">Leucine-rich repeat</keyword>
<dbReference type="PANTHER" id="PTHR48051:SF1">
    <property type="entry name" value="RAS SUPPRESSOR PROTEIN 1"/>
    <property type="match status" value="1"/>
</dbReference>
<dbReference type="SUPFAM" id="SSF52058">
    <property type="entry name" value="L domain-like"/>
    <property type="match status" value="1"/>
</dbReference>
<evidence type="ECO:0000256" key="1">
    <source>
        <dbReference type="ARBA" id="ARBA00022614"/>
    </source>
</evidence>
<dbReference type="AlphaFoldDB" id="A0A8J2SNR9"/>